<keyword evidence="1" id="KW-0378">Hydrolase</keyword>
<evidence type="ECO:0008006" key="4">
    <source>
        <dbReference type="Google" id="ProtNLM"/>
    </source>
</evidence>
<reference evidence="2" key="1">
    <citation type="submission" date="2021-01" db="EMBL/GenBank/DDBJ databases">
        <authorList>
            <person name="Kaushik A."/>
        </authorList>
    </citation>
    <scope>NUCLEOTIDE SEQUENCE</scope>
    <source>
        <strain evidence="2">AG6-10EEA</strain>
    </source>
</reference>
<gene>
    <name evidence="2" type="ORF">RDB_LOCUS90332</name>
</gene>
<evidence type="ECO:0000313" key="2">
    <source>
        <dbReference type="EMBL" id="CAE6481936.1"/>
    </source>
</evidence>
<dbReference type="InterPro" id="IPR000560">
    <property type="entry name" value="His_Pase_clade-2"/>
</dbReference>
<dbReference type="SUPFAM" id="SSF53254">
    <property type="entry name" value="Phosphoglycerate mutase-like"/>
    <property type="match status" value="1"/>
</dbReference>
<dbReference type="EMBL" id="CAJMXA010002498">
    <property type="protein sequence ID" value="CAE6481936.1"/>
    <property type="molecule type" value="Genomic_DNA"/>
</dbReference>
<dbReference type="AlphaFoldDB" id="A0A8H3CFS7"/>
<dbReference type="GO" id="GO:0003993">
    <property type="term" value="F:acid phosphatase activity"/>
    <property type="evidence" value="ECO:0007669"/>
    <property type="project" value="TreeGrafter"/>
</dbReference>
<dbReference type="PANTHER" id="PTHR20963">
    <property type="entry name" value="MULTIPLE INOSITOL POLYPHOSPHATE PHOSPHATASE-RELATED"/>
    <property type="match status" value="1"/>
</dbReference>
<accession>A0A8H3CFS7</accession>
<protein>
    <recommendedName>
        <fullName evidence="4">3-phytase</fullName>
    </recommendedName>
</protein>
<dbReference type="Proteomes" id="UP000663853">
    <property type="component" value="Unassembled WGS sequence"/>
</dbReference>
<proteinExistence type="predicted"/>
<dbReference type="InterPro" id="IPR029033">
    <property type="entry name" value="His_PPase_superfam"/>
</dbReference>
<dbReference type="Gene3D" id="3.40.50.1240">
    <property type="entry name" value="Phosphoglycerate mutase-like"/>
    <property type="match status" value="1"/>
</dbReference>
<name>A0A8H3CFS7_9AGAM</name>
<dbReference type="PANTHER" id="PTHR20963:SF24">
    <property type="entry name" value="3-PHYTASE B"/>
    <property type="match status" value="1"/>
</dbReference>
<evidence type="ECO:0000256" key="1">
    <source>
        <dbReference type="ARBA" id="ARBA00022801"/>
    </source>
</evidence>
<comment type="caution">
    <text evidence="2">The sequence shown here is derived from an EMBL/GenBank/DDBJ whole genome shotgun (WGS) entry which is preliminary data.</text>
</comment>
<dbReference type="InterPro" id="IPR033379">
    <property type="entry name" value="Acid_Pase_AS"/>
</dbReference>
<organism evidence="2 3">
    <name type="scientific">Rhizoctonia solani</name>
    <dbReference type="NCBI Taxonomy" id="456999"/>
    <lineage>
        <taxon>Eukaryota</taxon>
        <taxon>Fungi</taxon>
        <taxon>Dikarya</taxon>
        <taxon>Basidiomycota</taxon>
        <taxon>Agaricomycotina</taxon>
        <taxon>Agaricomycetes</taxon>
        <taxon>Cantharellales</taxon>
        <taxon>Ceratobasidiaceae</taxon>
        <taxon>Rhizoctonia</taxon>
    </lineage>
</organism>
<sequence length="429" mass="47603">MFINFSSKNARFETLVSGVTKSSSIARLEVGEDIVEEYVTPWFFIVHYLVSYYRTILLYECISKPSTGPSSPIHYKLNPFIPQSNLPTLPTYYLTPDFAHNLGSYSSRYPVPSNISSDLPHGCSVTMVSVLQRHGARYPAEDAGEEMQAISTKLKRAAAWGITEPSLQFVSAFNFSYLHDQLVPFGRAQSYISGQIIANKYSSLGNMSFWKQGFEGKPFEVDMFNLPQPDLVIPIEPSQNNTLGVKTCPAQVVQPPPGFIAQKKWLSVFALPITRRLNGYLPGANLVDDDISNLMSLCGFDTAAKGGIASPWCGVFEGGEWKSYEYYNDLEKYYTSSYGSSHAPSEGAGWVNELLARLTNTPVQDKTTTNRSLDSSLKTFPIGPEAPRVFADFSSNHNIMKIIAAIGILRDLTNLPQRTHTIIALRAEI</sequence>
<dbReference type="CDD" id="cd07061">
    <property type="entry name" value="HP_HAP_like"/>
    <property type="match status" value="1"/>
</dbReference>
<dbReference type="Pfam" id="PF00328">
    <property type="entry name" value="His_Phos_2"/>
    <property type="match status" value="2"/>
</dbReference>
<dbReference type="PROSITE" id="PS00616">
    <property type="entry name" value="HIS_ACID_PHOSPHAT_1"/>
    <property type="match status" value="1"/>
</dbReference>
<evidence type="ECO:0000313" key="3">
    <source>
        <dbReference type="Proteomes" id="UP000663853"/>
    </source>
</evidence>